<reference evidence="1 2" key="1">
    <citation type="submission" date="2018-04" db="EMBL/GenBank/DDBJ databases">
        <title>Genome of Nocardioides gansuensis WSJ-1.</title>
        <authorList>
            <person name="Wu S."/>
            <person name="Wang G."/>
        </authorList>
    </citation>
    <scope>NUCLEOTIDE SEQUENCE [LARGE SCALE GENOMIC DNA]</scope>
    <source>
        <strain evidence="1 2">WSJ-1</strain>
    </source>
</reference>
<dbReference type="Gene3D" id="3.30.1360.120">
    <property type="entry name" value="Probable tRNA modification gtpase trme, domain 1"/>
    <property type="match status" value="1"/>
</dbReference>
<sequence length="207" mass="21895">MADLTTLQGLRRSPLQDMAAELRNGSVQGDRAVLLREWPFLTMVNIRVEPGSETAGRIEGVLGASLPQQCGDVTGDGAHSVLWLGPDEWLVISQAAPESLVGSLQSAAEGGRAQIVDVSANRTVVEVTGPGAREVLEKGCPTDLHPRAFADNTAISTSLARVPVLLWKVDANTFRVMPRASLASYVGVWLLDAVAEFGPRASAVEGV</sequence>
<comment type="caution">
    <text evidence="1">The sequence shown here is derived from an EMBL/GenBank/DDBJ whole genome shotgun (WGS) entry which is preliminary data.</text>
</comment>
<dbReference type="SUPFAM" id="SSF103025">
    <property type="entry name" value="Folate-binding domain"/>
    <property type="match status" value="1"/>
</dbReference>
<dbReference type="EMBL" id="QDGZ01000011">
    <property type="protein sequence ID" value="PVG80913.1"/>
    <property type="molecule type" value="Genomic_DNA"/>
</dbReference>
<dbReference type="InterPro" id="IPR027266">
    <property type="entry name" value="TrmE/GcvT-like"/>
</dbReference>
<dbReference type="Pfam" id="PF04268">
    <property type="entry name" value="SoxG"/>
    <property type="match status" value="1"/>
</dbReference>
<dbReference type="InterPro" id="IPR007375">
    <property type="entry name" value="SoxG"/>
</dbReference>
<dbReference type="AlphaFoldDB" id="A0A2T8F5D4"/>
<evidence type="ECO:0000313" key="1">
    <source>
        <dbReference type="EMBL" id="PVG80913.1"/>
    </source>
</evidence>
<evidence type="ECO:0000313" key="2">
    <source>
        <dbReference type="Proteomes" id="UP000246018"/>
    </source>
</evidence>
<keyword evidence="2" id="KW-1185">Reference proteome</keyword>
<dbReference type="RefSeq" id="WP_116574094.1">
    <property type="nucleotide sequence ID" value="NZ_QDGZ01000011.1"/>
</dbReference>
<proteinExistence type="predicted"/>
<organism evidence="1 2">
    <name type="scientific">Nocardioides gansuensis</name>
    <dbReference type="NCBI Taxonomy" id="2138300"/>
    <lineage>
        <taxon>Bacteria</taxon>
        <taxon>Bacillati</taxon>
        <taxon>Actinomycetota</taxon>
        <taxon>Actinomycetes</taxon>
        <taxon>Propionibacteriales</taxon>
        <taxon>Nocardioidaceae</taxon>
        <taxon>Nocardioides</taxon>
    </lineage>
</organism>
<accession>A0A2T8F5D4</accession>
<dbReference type="Proteomes" id="UP000246018">
    <property type="component" value="Unassembled WGS sequence"/>
</dbReference>
<protein>
    <submittedName>
        <fullName evidence="1">Sarcosine oxidase subunit gamma</fullName>
    </submittedName>
</protein>
<gene>
    <name evidence="1" type="ORF">DDE18_20290</name>
</gene>
<name>A0A2T8F5D4_9ACTN</name>
<dbReference type="Gene3D" id="3.30.70.1520">
    <property type="entry name" value="Heterotetrameric sarcosine oxidase"/>
    <property type="match status" value="1"/>
</dbReference>
<dbReference type="OrthoDB" id="9814782at2"/>